<dbReference type="AlphaFoldDB" id="A0A9P7QXU9"/>
<comment type="caution">
    <text evidence="2">The sequence shown here is derived from an EMBL/GenBank/DDBJ whole genome shotgun (WGS) entry which is preliminary data.</text>
</comment>
<name>A0A9P7QXU9_9PEZI</name>
<keyword evidence="3" id="KW-1185">Reference proteome</keyword>
<organism evidence="2 3">
    <name type="scientific">Colletotrichum scovillei</name>
    <dbReference type="NCBI Taxonomy" id="1209932"/>
    <lineage>
        <taxon>Eukaryota</taxon>
        <taxon>Fungi</taxon>
        <taxon>Dikarya</taxon>
        <taxon>Ascomycota</taxon>
        <taxon>Pezizomycotina</taxon>
        <taxon>Sordariomycetes</taxon>
        <taxon>Hypocreomycetidae</taxon>
        <taxon>Glomerellales</taxon>
        <taxon>Glomerellaceae</taxon>
        <taxon>Colletotrichum</taxon>
        <taxon>Colletotrichum acutatum species complex</taxon>
    </lineage>
</organism>
<proteinExistence type="predicted"/>
<accession>A0A9P7QXU9</accession>
<gene>
    <name evidence="2" type="ORF">JMJ77_009462</name>
</gene>
<sequence length="65" mass="6923">MPLPPPPLPGAAIPFPALPARQTPNGEAFNLYPYVGLLLKDRRVKCQSNPGSSGNGATPFERHLS</sequence>
<evidence type="ECO:0000313" key="2">
    <source>
        <dbReference type="EMBL" id="KAG7045379.1"/>
    </source>
</evidence>
<feature type="compositionally biased region" description="Polar residues" evidence="1">
    <location>
        <begin position="46"/>
        <end position="56"/>
    </location>
</feature>
<reference evidence="2" key="1">
    <citation type="submission" date="2021-05" db="EMBL/GenBank/DDBJ databases">
        <title>Comparative genomics of three Colletotrichum scovillei strains and genetic complementation revealed genes involved fungal growth and virulence on chili pepper.</title>
        <authorList>
            <person name="Hsieh D.-K."/>
            <person name="Chuang S.-C."/>
            <person name="Chen C.-Y."/>
            <person name="Chao Y.-T."/>
            <person name="Lu M.-Y.J."/>
            <person name="Lee M.-H."/>
            <person name="Shih M.-C."/>
        </authorList>
    </citation>
    <scope>NUCLEOTIDE SEQUENCE</scope>
    <source>
        <strain evidence="2">Coll-153</strain>
    </source>
</reference>
<evidence type="ECO:0000256" key="1">
    <source>
        <dbReference type="SAM" id="MobiDB-lite"/>
    </source>
</evidence>
<feature type="region of interest" description="Disordered" evidence="1">
    <location>
        <begin position="46"/>
        <end position="65"/>
    </location>
</feature>
<dbReference type="Proteomes" id="UP000699042">
    <property type="component" value="Unassembled WGS sequence"/>
</dbReference>
<dbReference type="EMBL" id="JAESDN010000009">
    <property type="protein sequence ID" value="KAG7045379.1"/>
    <property type="molecule type" value="Genomic_DNA"/>
</dbReference>
<evidence type="ECO:0000313" key="3">
    <source>
        <dbReference type="Proteomes" id="UP000699042"/>
    </source>
</evidence>
<protein>
    <submittedName>
        <fullName evidence="2">Uncharacterized protein</fullName>
    </submittedName>
</protein>